<dbReference type="OrthoDB" id="1924973at2"/>
<dbReference type="Pfam" id="PF14070">
    <property type="entry name" value="YjfB_motility"/>
    <property type="match status" value="1"/>
</dbReference>
<evidence type="ECO:0000313" key="1">
    <source>
        <dbReference type="EMBL" id="TVX91856.1"/>
    </source>
</evidence>
<accession>A0A559IW95</accession>
<sequence>MDVAAMSVRMNQSMLSQAVSLRVTKMSQDLAKQAGNDMVQLLQQSQSVQPNLGRNIDIKV</sequence>
<dbReference type="Proteomes" id="UP000318102">
    <property type="component" value="Unassembled WGS sequence"/>
</dbReference>
<name>A0A559IW95_9BACL</name>
<comment type="caution">
    <text evidence="1">The sequence shown here is derived from an EMBL/GenBank/DDBJ whole genome shotgun (WGS) entry which is preliminary data.</text>
</comment>
<dbReference type="RefSeq" id="WP_144986759.1">
    <property type="nucleotide sequence ID" value="NZ_VNJK01000001.1"/>
</dbReference>
<organism evidence="1 2">
    <name type="scientific">Paenibacillus agilis</name>
    <dbReference type="NCBI Taxonomy" id="3020863"/>
    <lineage>
        <taxon>Bacteria</taxon>
        <taxon>Bacillati</taxon>
        <taxon>Bacillota</taxon>
        <taxon>Bacilli</taxon>
        <taxon>Bacillales</taxon>
        <taxon>Paenibacillaceae</taxon>
        <taxon>Paenibacillus</taxon>
    </lineage>
</organism>
<dbReference type="InterPro" id="IPR025906">
    <property type="entry name" value="YjfB_motility"/>
</dbReference>
<protein>
    <submittedName>
        <fullName evidence="1">Motility protein</fullName>
    </submittedName>
</protein>
<dbReference type="AlphaFoldDB" id="A0A559IW95"/>
<proteinExistence type="predicted"/>
<dbReference type="EMBL" id="VNJK01000001">
    <property type="protein sequence ID" value="TVX91856.1"/>
    <property type="molecule type" value="Genomic_DNA"/>
</dbReference>
<reference evidence="1 2" key="1">
    <citation type="submission" date="2019-07" db="EMBL/GenBank/DDBJ databases">
        <authorList>
            <person name="Kim J."/>
        </authorList>
    </citation>
    <scope>NUCLEOTIDE SEQUENCE [LARGE SCALE GENOMIC DNA]</scope>
    <source>
        <strain evidence="1 2">N4</strain>
    </source>
</reference>
<evidence type="ECO:0000313" key="2">
    <source>
        <dbReference type="Proteomes" id="UP000318102"/>
    </source>
</evidence>
<keyword evidence="2" id="KW-1185">Reference proteome</keyword>
<gene>
    <name evidence="1" type="ORF">FPZ44_01535</name>
</gene>